<feature type="domain" description="C2H2-type" evidence="13">
    <location>
        <begin position="480"/>
        <end position="508"/>
    </location>
</feature>
<evidence type="ECO:0000259" key="13">
    <source>
        <dbReference type="PROSITE" id="PS50157"/>
    </source>
</evidence>
<dbReference type="Proteomes" id="UP000410492">
    <property type="component" value="Unassembled WGS sequence"/>
</dbReference>
<dbReference type="PANTHER" id="PTHR24379">
    <property type="entry name" value="KRAB AND ZINC FINGER DOMAIN-CONTAINING"/>
    <property type="match status" value="1"/>
</dbReference>
<dbReference type="Gene3D" id="3.30.160.60">
    <property type="entry name" value="Classic Zinc Finger"/>
    <property type="match status" value="6"/>
</dbReference>
<evidence type="ECO:0000313" key="14">
    <source>
        <dbReference type="EMBL" id="VEN56071.1"/>
    </source>
</evidence>
<feature type="compositionally biased region" description="Basic and acidic residues" evidence="12">
    <location>
        <begin position="223"/>
        <end position="233"/>
    </location>
</feature>
<evidence type="ECO:0000256" key="9">
    <source>
        <dbReference type="ARBA" id="ARBA00023163"/>
    </source>
</evidence>
<feature type="domain" description="C2H2-type" evidence="13">
    <location>
        <begin position="364"/>
        <end position="391"/>
    </location>
</feature>
<accession>A0A653D939</accession>
<evidence type="ECO:0000256" key="7">
    <source>
        <dbReference type="ARBA" id="ARBA00023015"/>
    </source>
</evidence>
<feature type="domain" description="C2H2-type" evidence="13">
    <location>
        <begin position="424"/>
        <end position="451"/>
    </location>
</feature>
<keyword evidence="9" id="KW-0804">Transcription</keyword>
<keyword evidence="5 11" id="KW-0863">Zinc-finger</keyword>
<evidence type="ECO:0000256" key="3">
    <source>
        <dbReference type="ARBA" id="ARBA00022723"/>
    </source>
</evidence>
<dbReference type="FunFam" id="3.30.160.60:FF:000446">
    <property type="entry name" value="Zinc finger protein"/>
    <property type="match status" value="2"/>
</dbReference>
<dbReference type="FunFam" id="3.30.160.60:FF:001370">
    <property type="entry name" value="Zinc finger protein"/>
    <property type="match status" value="1"/>
</dbReference>
<dbReference type="InterPro" id="IPR013087">
    <property type="entry name" value="Znf_C2H2_type"/>
</dbReference>
<keyword evidence="4" id="KW-0677">Repeat</keyword>
<keyword evidence="6" id="KW-0862">Zinc</keyword>
<dbReference type="SUPFAM" id="SSF57667">
    <property type="entry name" value="beta-beta-alpha zinc fingers"/>
    <property type="match status" value="4"/>
</dbReference>
<feature type="compositionally biased region" description="Acidic residues" evidence="12">
    <location>
        <begin position="211"/>
        <end position="222"/>
    </location>
</feature>
<proteinExistence type="inferred from homology"/>
<keyword evidence="15" id="KW-1185">Reference proteome</keyword>
<dbReference type="OrthoDB" id="5876240at2759"/>
<comment type="subcellular location">
    <subcellularLocation>
        <location evidence="1">Nucleus</location>
    </subcellularLocation>
</comment>
<dbReference type="Pfam" id="PF00096">
    <property type="entry name" value="zf-C2H2"/>
    <property type="match status" value="2"/>
</dbReference>
<feature type="region of interest" description="Disordered" evidence="12">
    <location>
        <begin position="194"/>
        <end position="233"/>
    </location>
</feature>
<evidence type="ECO:0000256" key="10">
    <source>
        <dbReference type="ARBA" id="ARBA00023242"/>
    </source>
</evidence>
<dbReference type="PANTHER" id="PTHR24379:SF123">
    <property type="entry name" value="ZINC FINGER AND BTB DOMAIN CONTAINING 17"/>
    <property type="match status" value="1"/>
</dbReference>
<evidence type="ECO:0000256" key="5">
    <source>
        <dbReference type="ARBA" id="ARBA00022771"/>
    </source>
</evidence>
<keyword evidence="7" id="KW-0805">Transcription regulation</keyword>
<keyword evidence="8" id="KW-0238">DNA-binding</keyword>
<keyword evidence="3" id="KW-0479">Metal-binding</keyword>
<dbReference type="GO" id="GO:0003690">
    <property type="term" value="F:double-stranded DNA binding"/>
    <property type="evidence" value="ECO:0007669"/>
    <property type="project" value="UniProtKB-ARBA"/>
</dbReference>
<evidence type="ECO:0000256" key="6">
    <source>
        <dbReference type="ARBA" id="ARBA00022833"/>
    </source>
</evidence>
<name>A0A653D939_CALMS</name>
<evidence type="ECO:0000256" key="2">
    <source>
        <dbReference type="ARBA" id="ARBA00006991"/>
    </source>
</evidence>
<evidence type="ECO:0000256" key="1">
    <source>
        <dbReference type="ARBA" id="ARBA00004123"/>
    </source>
</evidence>
<feature type="domain" description="C2H2-type" evidence="13">
    <location>
        <begin position="452"/>
        <end position="479"/>
    </location>
</feature>
<evidence type="ECO:0000256" key="12">
    <source>
        <dbReference type="SAM" id="MobiDB-lite"/>
    </source>
</evidence>
<sequence length="549" mass="63099">MKTENQSTSDPVWTSHVELLSQEECLPVIGTCQVTQILQNFDTTDTQNMDLIILPPTDLKLSLVDNTYDAPTQNNYVILKDNGTPTSTVKKVKCKTVRKNEDIRKKENYENMLYFVCNLCPFLCTNDAKIREHLENAHKNKTVIKLPKLKCPACANIFNHRMSLRSHLIHDHGVGNSDLSQIIQAVLYYSSKQKENKQKNNKPAEVKAPPEVEENVEQSDSVDDNHNNDSNDTAQKEARISLPQVDMAQNSSEKLIISLMKQSDPVAKCIDSKKTIKCIISGCKLGFQSIEKLNYHLQCHTEDGFKCNTCDEKFLLWKPLTSHLWRMHKIDMDLYSCDKCDYKTVSLSKLNNIHKLIHGDVRAFACSICNKTFKNSKQLRNHKITHQDKAKKLVHTCQDCSKQFTDRRHLRIHTDVVHKKLKPFLCNFCGYKGPSKSSLKMHIRQHTGEKPFECDVCSYTTSDHNSLRRHKFRHTGHKPYKCSYCSYACIQSSTYKTHLKTKHPGMENDHLFICGKCQFRTVSKDIHMSHMVTVHKLKIESAECIEGQL</sequence>
<dbReference type="GO" id="GO:0008270">
    <property type="term" value="F:zinc ion binding"/>
    <property type="evidence" value="ECO:0007669"/>
    <property type="project" value="UniProtKB-KW"/>
</dbReference>
<keyword evidence="10" id="KW-0539">Nucleus</keyword>
<evidence type="ECO:0000256" key="4">
    <source>
        <dbReference type="ARBA" id="ARBA00022737"/>
    </source>
</evidence>
<feature type="compositionally biased region" description="Basic and acidic residues" evidence="12">
    <location>
        <begin position="194"/>
        <end position="210"/>
    </location>
</feature>
<dbReference type="InterPro" id="IPR036236">
    <property type="entry name" value="Znf_C2H2_sf"/>
</dbReference>
<evidence type="ECO:0000313" key="15">
    <source>
        <dbReference type="Proteomes" id="UP000410492"/>
    </source>
</evidence>
<organism evidence="14 15">
    <name type="scientific">Callosobruchus maculatus</name>
    <name type="common">Southern cowpea weevil</name>
    <name type="synonym">Pulse bruchid</name>
    <dbReference type="NCBI Taxonomy" id="64391"/>
    <lineage>
        <taxon>Eukaryota</taxon>
        <taxon>Metazoa</taxon>
        <taxon>Ecdysozoa</taxon>
        <taxon>Arthropoda</taxon>
        <taxon>Hexapoda</taxon>
        <taxon>Insecta</taxon>
        <taxon>Pterygota</taxon>
        <taxon>Neoptera</taxon>
        <taxon>Endopterygota</taxon>
        <taxon>Coleoptera</taxon>
        <taxon>Polyphaga</taxon>
        <taxon>Cucujiformia</taxon>
        <taxon>Chrysomeloidea</taxon>
        <taxon>Chrysomelidae</taxon>
        <taxon>Bruchinae</taxon>
        <taxon>Bruchini</taxon>
        <taxon>Callosobruchus</taxon>
    </lineage>
</organism>
<feature type="domain" description="C2H2-type" evidence="13">
    <location>
        <begin position="395"/>
        <end position="423"/>
    </location>
</feature>
<reference evidence="14 15" key="1">
    <citation type="submission" date="2019-01" db="EMBL/GenBank/DDBJ databases">
        <authorList>
            <person name="Sayadi A."/>
        </authorList>
    </citation>
    <scope>NUCLEOTIDE SEQUENCE [LARGE SCALE GENOMIC DNA]</scope>
</reference>
<dbReference type="PROSITE" id="PS50157">
    <property type="entry name" value="ZINC_FINGER_C2H2_2"/>
    <property type="match status" value="5"/>
</dbReference>
<dbReference type="PROSITE" id="PS00028">
    <property type="entry name" value="ZINC_FINGER_C2H2_1"/>
    <property type="match status" value="6"/>
</dbReference>
<dbReference type="EMBL" id="CAACVG010010560">
    <property type="protein sequence ID" value="VEN56071.1"/>
    <property type="molecule type" value="Genomic_DNA"/>
</dbReference>
<dbReference type="AlphaFoldDB" id="A0A653D939"/>
<evidence type="ECO:0000256" key="11">
    <source>
        <dbReference type="PROSITE-ProRule" id="PRU00042"/>
    </source>
</evidence>
<evidence type="ECO:0000256" key="8">
    <source>
        <dbReference type="ARBA" id="ARBA00023125"/>
    </source>
</evidence>
<comment type="similarity">
    <text evidence="2">Belongs to the krueppel C2H2-type zinc-finger protein family.</text>
</comment>
<gene>
    <name evidence="14" type="ORF">CALMAC_LOCUS15074</name>
</gene>
<protein>
    <recommendedName>
        <fullName evidence="13">C2H2-type domain-containing protein</fullName>
    </recommendedName>
</protein>
<dbReference type="GO" id="GO:0005634">
    <property type="term" value="C:nucleus"/>
    <property type="evidence" value="ECO:0007669"/>
    <property type="project" value="UniProtKB-SubCell"/>
</dbReference>
<dbReference type="SMART" id="SM00355">
    <property type="entry name" value="ZnF_C2H2"/>
    <property type="match status" value="11"/>
</dbReference>